<reference evidence="2" key="1">
    <citation type="journal article" date="2023" name="Mol. Phylogenet. Evol.">
        <title>Genome-scale phylogeny and comparative genomics of the fungal order Sordariales.</title>
        <authorList>
            <person name="Hensen N."/>
            <person name="Bonometti L."/>
            <person name="Westerberg I."/>
            <person name="Brannstrom I.O."/>
            <person name="Guillou S."/>
            <person name="Cros-Aarteil S."/>
            <person name="Calhoun S."/>
            <person name="Haridas S."/>
            <person name="Kuo A."/>
            <person name="Mondo S."/>
            <person name="Pangilinan J."/>
            <person name="Riley R."/>
            <person name="LaButti K."/>
            <person name="Andreopoulos B."/>
            <person name="Lipzen A."/>
            <person name="Chen C."/>
            <person name="Yan M."/>
            <person name="Daum C."/>
            <person name="Ng V."/>
            <person name="Clum A."/>
            <person name="Steindorff A."/>
            <person name="Ohm R.A."/>
            <person name="Martin F."/>
            <person name="Silar P."/>
            <person name="Natvig D.O."/>
            <person name="Lalanne C."/>
            <person name="Gautier V."/>
            <person name="Ament-Velasquez S.L."/>
            <person name="Kruys A."/>
            <person name="Hutchinson M.I."/>
            <person name="Powell A.J."/>
            <person name="Barry K."/>
            <person name="Miller A.N."/>
            <person name="Grigoriev I.V."/>
            <person name="Debuchy R."/>
            <person name="Gladieux P."/>
            <person name="Hiltunen Thoren M."/>
            <person name="Johannesson H."/>
        </authorList>
    </citation>
    <scope>NUCLEOTIDE SEQUENCE [LARGE SCALE GENOMIC DNA]</scope>
    <source>
        <strain evidence="2">CBS 340.73</strain>
    </source>
</reference>
<protein>
    <submittedName>
        <fullName evidence="1">Uncharacterized protein</fullName>
    </submittedName>
</protein>
<dbReference type="EMBL" id="MU853860">
    <property type="protein sequence ID" value="KAK3937229.1"/>
    <property type="molecule type" value="Genomic_DNA"/>
</dbReference>
<dbReference type="Proteomes" id="UP001303473">
    <property type="component" value="Unassembled WGS sequence"/>
</dbReference>
<proteinExistence type="predicted"/>
<comment type="caution">
    <text evidence="1">The sequence shown here is derived from an EMBL/GenBank/DDBJ whole genome shotgun (WGS) entry which is preliminary data.</text>
</comment>
<evidence type="ECO:0000313" key="1">
    <source>
        <dbReference type="EMBL" id="KAK3937229.1"/>
    </source>
</evidence>
<sequence>MALAVKSGTGRIQLSRGLRRGHGTACEDGPVRLSLVDKAWRNDGTRISPISGDENEDPEHGEGLYYPYSDIFSGARTVLYEPQAPNPACVHRAGSRRLVPNLAISDRRCHRRVVMNGTLKSKLHKLLEKKTPRGKCYEPDETNIVVSVTDRSQRDLAKRFDELDIDWSVVENQLRAWSHLLLGLGSIYKEASQPVARTRQCTRRGGKEVYSLMRRPGPPCLGTYCWRDPDTKKHYKLDTSVLAKLVDYAKEGNTLRTHQDVPPWIRELIYSKIQSARSGSGNHPSLTAYLLFISRTFCLLLAARTQSNLDIPGSRDGAVKRYCEWHCQKVTDPEWQKGFRAACKIILEEGLDLKRLHTAQNVKAKSLVEKGVKRGIAI</sequence>
<accession>A0AAN6N2L2</accession>
<keyword evidence="2" id="KW-1185">Reference proteome</keyword>
<evidence type="ECO:0000313" key="2">
    <source>
        <dbReference type="Proteomes" id="UP001303473"/>
    </source>
</evidence>
<dbReference type="AlphaFoldDB" id="A0AAN6N2L2"/>
<organism evidence="1 2">
    <name type="scientific">Diplogelasinospora grovesii</name>
    <dbReference type="NCBI Taxonomy" id="303347"/>
    <lineage>
        <taxon>Eukaryota</taxon>
        <taxon>Fungi</taxon>
        <taxon>Dikarya</taxon>
        <taxon>Ascomycota</taxon>
        <taxon>Pezizomycotina</taxon>
        <taxon>Sordariomycetes</taxon>
        <taxon>Sordariomycetidae</taxon>
        <taxon>Sordariales</taxon>
        <taxon>Diplogelasinosporaceae</taxon>
        <taxon>Diplogelasinospora</taxon>
    </lineage>
</organism>
<gene>
    <name evidence="1" type="ORF">QBC46DRAFT_366383</name>
</gene>
<name>A0AAN6N2L2_9PEZI</name>